<dbReference type="Proteomes" id="UP000433309">
    <property type="component" value="Unassembled WGS sequence"/>
</dbReference>
<dbReference type="PROSITE" id="PS51257">
    <property type="entry name" value="PROKAR_LIPOPROTEIN"/>
    <property type="match status" value="1"/>
</dbReference>
<keyword evidence="1" id="KW-0472">Membrane</keyword>
<evidence type="ECO:0000256" key="1">
    <source>
        <dbReference type="SAM" id="Phobius"/>
    </source>
</evidence>
<keyword evidence="3" id="KW-1185">Reference proteome</keyword>
<evidence type="ECO:0000313" key="2">
    <source>
        <dbReference type="EMBL" id="MRW91749.1"/>
    </source>
</evidence>
<accession>A0A6I2L630</accession>
<evidence type="ECO:0000313" key="3">
    <source>
        <dbReference type="Proteomes" id="UP000433309"/>
    </source>
</evidence>
<feature type="transmembrane region" description="Helical" evidence="1">
    <location>
        <begin position="143"/>
        <end position="165"/>
    </location>
</feature>
<feature type="transmembrane region" description="Helical" evidence="1">
    <location>
        <begin position="186"/>
        <end position="210"/>
    </location>
</feature>
<reference evidence="2 3" key="1">
    <citation type="submission" date="2019-11" db="EMBL/GenBank/DDBJ databases">
        <title>Novel species isolated from a subtropical stream in China.</title>
        <authorList>
            <person name="Lu H."/>
        </authorList>
    </citation>
    <scope>NUCLEOTIDE SEQUENCE [LARGE SCALE GENOMIC DNA]</scope>
    <source>
        <strain evidence="2 3">FT80W</strain>
    </source>
</reference>
<keyword evidence="1" id="KW-1133">Transmembrane helix</keyword>
<dbReference type="RefSeq" id="WP_154378440.1">
    <property type="nucleotide sequence ID" value="NZ_WKJK01000008.1"/>
</dbReference>
<dbReference type="NCBIfam" id="NF041043">
    <property type="entry name" value="BPSS1780_fam"/>
    <property type="match status" value="1"/>
</dbReference>
<name>A0A6I2L630_9BURK</name>
<feature type="transmembrane region" description="Helical" evidence="1">
    <location>
        <begin position="27"/>
        <end position="48"/>
    </location>
</feature>
<dbReference type="AlphaFoldDB" id="A0A6I2L630"/>
<sequence length="259" mass="28364">MDKLPARTGWLWVKQGLDVFRKQPGALMALLFSCMFLSMIAAVLPIVGGLLPSLLAPLFSVALLQACADVDQGKRALPFLVAIGFKKPMRRPLLQLGGLYVALTVATLVVLRLMGDDIFAQLASSDQVVRLDRDMLENLRLPLLVSSLVYLIGWMLLCLAAPLIYWQKMAVGKALFFSVVTVGREFKAFITAAVMLYLLCQVLTLVPLLLLGLPSVAVALLFGIVLMMMMLVHCTLYASYRQIFGTPPASPEALNLNKP</sequence>
<gene>
    <name evidence="2" type="ORF">GJ699_17280</name>
</gene>
<feature type="transmembrane region" description="Helical" evidence="1">
    <location>
        <begin position="93"/>
        <end position="114"/>
    </location>
</feature>
<comment type="caution">
    <text evidence="2">The sequence shown here is derived from an EMBL/GenBank/DDBJ whole genome shotgun (WGS) entry which is preliminary data.</text>
</comment>
<dbReference type="InterPro" id="IPR047798">
    <property type="entry name" value="BPSS1780-like"/>
</dbReference>
<organism evidence="2 3">
    <name type="scientific">Duganella guangzhouensis</name>
    <dbReference type="NCBI Taxonomy" id="2666084"/>
    <lineage>
        <taxon>Bacteria</taxon>
        <taxon>Pseudomonadati</taxon>
        <taxon>Pseudomonadota</taxon>
        <taxon>Betaproteobacteria</taxon>
        <taxon>Burkholderiales</taxon>
        <taxon>Oxalobacteraceae</taxon>
        <taxon>Telluria group</taxon>
        <taxon>Duganella</taxon>
    </lineage>
</organism>
<dbReference type="EMBL" id="WKJK01000008">
    <property type="protein sequence ID" value="MRW91749.1"/>
    <property type="molecule type" value="Genomic_DNA"/>
</dbReference>
<proteinExistence type="predicted"/>
<protein>
    <recommendedName>
        <fullName evidence="4">DUF2189 domain-containing protein</fullName>
    </recommendedName>
</protein>
<feature type="transmembrane region" description="Helical" evidence="1">
    <location>
        <begin position="216"/>
        <end position="238"/>
    </location>
</feature>
<keyword evidence="1" id="KW-0812">Transmembrane</keyword>
<evidence type="ECO:0008006" key="4">
    <source>
        <dbReference type="Google" id="ProtNLM"/>
    </source>
</evidence>